<protein>
    <recommendedName>
        <fullName evidence="5">RxLR effector protein</fullName>
    </recommendedName>
</protein>
<accession>G1FSD5</accession>
<organism evidence="7">
    <name type="scientific">Phytophthora sojae</name>
    <name type="common">Soybean stem and root rot agent</name>
    <name type="synonym">Phytophthora megasperma f. sp. glycines</name>
    <dbReference type="NCBI Taxonomy" id="67593"/>
    <lineage>
        <taxon>Eukaryota</taxon>
        <taxon>Sar</taxon>
        <taxon>Stramenopiles</taxon>
        <taxon>Oomycota</taxon>
        <taxon>Peronosporomycetes</taxon>
        <taxon>Peronosporales</taxon>
        <taxon>Peronosporaceae</taxon>
        <taxon>Phytophthora</taxon>
    </lineage>
</organism>
<keyword evidence="4 5" id="KW-0732">Signal</keyword>
<comment type="domain">
    <text evidence="5">The RxLR-dEER motif acts to carry the protein into the host cell cytoplasm through binding to cell surface phosphatidylinositol-3-phosphate.</text>
</comment>
<comment type="similarity">
    <text evidence="2 5">Belongs to the RxLR effector family.</text>
</comment>
<evidence type="ECO:0000256" key="4">
    <source>
        <dbReference type="ARBA" id="ARBA00022729"/>
    </source>
</evidence>
<reference evidence="7" key="1">
    <citation type="journal article" date="2011" name="Plant Cell">
        <title>Transcriptional programming and functional interactions within the Phytophthora sojae RXLR effector repertoire.</title>
        <authorList>
            <person name="Wang Q."/>
            <person name="Han C."/>
            <person name="Ferreira A.O."/>
            <person name="Yu X."/>
            <person name="Ye W."/>
            <person name="Tripathy S."/>
            <person name="Kale S.D."/>
            <person name="Gu B."/>
            <person name="Sheng Y."/>
            <person name="Sui Y."/>
            <person name="Wang X."/>
            <person name="Zhang Z."/>
            <person name="Cheng B."/>
            <person name="Dong S."/>
            <person name="Shan W."/>
            <person name="Zheng X."/>
            <person name="Dou D."/>
            <person name="Tyler B.M."/>
            <person name="Wang Y."/>
        </authorList>
    </citation>
    <scope>NUCLEOTIDE SEQUENCE</scope>
    <source>
        <strain evidence="7">P7074</strain>
    </source>
</reference>
<evidence type="ECO:0000256" key="2">
    <source>
        <dbReference type="ARBA" id="ARBA00010400"/>
    </source>
</evidence>
<dbReference type="InterPro" id="IPR031825">
    <property type="entry name" value="RXLR"/>
</dbReference>
<dbReference type="Pfam" id="PF16810">
    <property type="entry name" value="RXLR"/>
    <property type="match status" value="1"/>
</dbReference>
<evidence type="ECO:0000313" key="7">
    <source>
        <dbReference type="EMBL" id="AEK81023.1"/>
    </source>
</evidence>
<feature type="region of interest" description="Disordered" evidence="6">
    <location>
        <begin position="40"/>
        <end position="67"/>
    </location>
</feature>
<feature type="signal peptide" evidence="5">
    <location>
        <begin position="1"/>
        <end position="23"/>
    </location>
</feature>
<dbReference type="AlphaFoldDB" id="G1FSD5"/>
<gene>
    <name evidence="7" type="primary">Avh</name>
</gene>
<evidence type="ECO:0000256" key="6">
    <source>
        <dbReference type="SAM" id="MobiDB-lite"/>
    </source>
</evidence>
<evidence type="ECO:0000256" key="3">
    <source>
        <dbReference type="ARBA" id="ARBA00022525"/>
    </source>
</evidence>
<dbReference type="EMBL" id="JN254210">
    <property type="protein sequence ID" value="AEK81023.1"/>
    <property type="molecule type" value="Genomic_DNA"/>
</dbReference>
<dbReference type="VEuPathDB" id="FungiDB:PHYSODRAFT_285617"/>
<evidence type="ECO:0000256" key="5">
    <source>
        <dbReference type="RuleBase" id="RU367124"/>
    </source>
</evidence>
<comment type="subcellular location">
    <subcellularLocation>
        <location evidence="1 5">Secreted</location>
    </subcellularLocation>
</comment>
<sequence>MRWSCVLLVVVSSLLAAWDGVSANSDFLPTKLSHVVADSTNDGSSRLLRSGKATGNDSEGDSIGDEERAFDDPAITQYLSLFKDWARNKETPESVYQYFELAPRVEKAYKSGKWARLLKNEKYIVYRKYEKYLHLVKAAEHGSVIYSFECIAIVDQCDKFTPRKKM</sequence>
<feature type="chain" id="PRO_5003412318" description="RxLR effector protein" evidence="5">
    <location>
        <begin position="24"/>
        <end position="166"/>
    </location>
</feature>
<evidence type="ECO:0000256" key="1">
    <source>
        <dbReference type="ARBA" id="ARBA00004613"/>
    </source>
</evidence>
<comment type="function">
    <text evidence="5">Effector that suppresses plant defense responses during pathogen infection.</text>
</comment>
<proteinExistence type="inferred from homology"/>
<keyword evidence="3 5" id="KW-0964">Secreted</keyword>
<name>G1FSD5_PHYSO</name>